<dbReference type="GO" id="GO:0016747">
    <property type="term" value="F:acyltransferase activity, transferring groups other than amino-acyl groups"/>
    <property type="evidence" value="ECO:0007669"/>
    <property type="project" value="InterPro"/>
</dbReference>
<evidence type="ECO:0000256" key="2">
    <source>
        <dbReference type="ARBA" id="ARBA00023315"/>
    </source>
</evidence>
<dbReference type="EMBL" id="MUYF01000003">
    <property type="protein sequence ID" value="OOL81237.1"/>
    <property type="molecule type" value="Genomic_DNA"/>
</dbReference>
<name>A0A1S8KNC5_9LACT</name>
<dbReference type="Pfam" id="PF00583">
    <property type="entry name" value="Acetyltransf_1"/>
    <property type="match status" value="1"/>
</dbReference>
<dbReference type="InterPro" id="IPR050832">
    <property type="entry name" value="Bact_Acetyltransf"/>
</dbReference>
<evidence type="ECO:0000259" key="3">
    <source>
        <dbReference type="PROSITE" id="PS51186"/>
    </source>
</evidence>
<protein>
    <recommendedName>
        <fullName evidence="3">N-acetyltransferase domain-containing protein</fullName>
    </recommendedName>
</protein>
<sequence>MATFKTTTDIHNPVFKEAAHIRSLVFVQEQGFEENEEADDIERGYEHIHVVGYIDDQPLTTARLLPTKDGQTYLIERVATVEEGRGQGLGEELFHFIESFARERGVQELVLDAQDAALIFYEKLGYTIASPGFFEYGRPHHTMHKILREDPTNA</sequence>
<evidence type="ECO:0000256" key="1">
    <source>
        <dbReference type="ARBA" id="ARBA00022679"/>
    </source>
</evidence>
<feature type="domain" description="N-acetyltransferase" evidence="3">
    <location>
        <begin position="8"/>
        <end position="149"/>
    </location>
</feature>
<dbReference type="SUPFAM" id="SSF55729">
    <property type="entry name" value="Acyl-CoA N-acyltransferases (Nat)"/>
    <property type="match status" value="1"/>
</dbReference>
<dbReference type="Gene3D" id="3.40.630.30">
    <property type="match status" value="1"/>
</dbReference>
<dbReference type="AlphaFoldDB" id="A0A1S8KNC5"/>
<dbReference type="PROSITE" id="PS51186">
    <property type="entry name" value="GNAT"/>
    <property type="match status" value="1"/>
</dbReference>
<accession>A0A1S8KNC5</accession>
<dbReference type="PANTHER" id="PTHR43877">
    <property type="entry name" value="AMINOALKYLPHOSPHONATE N-ACETYLTRANSFERASE-RELATED-RELATED"/>
    <property type="match status" value="1"/>
</dbReference>
<dbReference type="InterPro" id="IPR016181">
    <property type="entry name" value="Acyl_CoA_acyltransferase"/>
</dbReference>
<gene>
    <name evidence="4" type="ORF">BWX42_05400</name>
</gene>
<dbReference type="CDD" id="cd04301">
    <property type="entry name" value="NAT_SF"/>
    <property type="match status" value="1"/>
</dbReference>
<comment type="caution">
    <text evidence="4">The sequence shown here is derived from an EMBL/GenBank/DDBJ whole genome shotgun (WGS) entry which is preliminary data.</text>
</comment>
<dbReference type="Proteomes" id="UP000190409">
    <property type="component" value="Unassembled WGS sequence"/>
</dbReference>
<dbReference type="InterPro" id="IPR000182">
    <property type="entry name" value="GNAT_dom"/>
</dbReference>
<proteinExistence type="predicted"/>
<organism evidence="4 5">
    <name type="scientific">Dolosigranulum pigrum</name>
    <dbReference type="NCBI Taxonomy" id="29394"/>
    <lineage>
        <taxon>Bacteria</taxon>
        <taxon>Bacillati</taxon>
        <taxon>Bacillota</taxon>
        <taxon>Bacilli</taxon>
        <taxon>Lactobacillales</taxon>
        <taxon>Carnobacteriaceae</taxon>
        <taxon>Dolosigranulum</taxon>
    </lineage>
</organism>
<evidence type="ECO:0000313" key="4">
    <source>
        <dbReference type="EMBL" id="OOL81237.1"/>
    </source>
</evidence>
<reference evidence="4 5" key="1">
    <citation type="submission" date="2017-01" db="EMBL/GenBank/DDBJ databases">
        <title>Complete Genome Sequence of Dolosigranulum pigrum isolated from a Patient with interstitial lung disease.</title>
        <authorList>
            <person name="Mukhopadhyay R."/>
            <person name="Joaquin J."/>
            <person name="Hogue R."/>
            <person name="Fitzgerald S."/>
            <person name="Jospin G."/>
            <person name="Eisen J.A."/>
            <person name="Chaturvedi V."/>
        </authorList>
    </citation>
    <scope>NUCLEOTIDE SEQUENCE [LARGE SCALE GENOMIC DNA]</scope>
    <source>
        <strain evidence="4 5">15S00348</strain>
    </source>
</reference>
<evidence type="ECO:0000313" key="5">
    <source>
        <dbReference type="Proteomes" id="UP000190409"/>
    </source>
</evidence>
<keyword evidence="1" id="KW-0808">Transferase</keyword>
<keyword evidence="2" id="KW-0012">Acyltransferase</keyword>